<dbReference type="FunCoup" id="A0A482WYK2">
    <property type="interactions" value="223"/>
</dbReference>
<name>A0A482WYK2_LAOST</name>
<evidence type="ECO:0000256" key="2">
    <source>
        <dbReference type="SAM" id="MobiDB-lite"/>
    </source>
</evidence>
<dbReference type="PANTHER" id="PTHR22443:SF18">
    <property type="entry name" value="NON-SPECIFIC LETHAL 1, ISOFORM M"/>
    <property type="match status" value="1"/>
</dbReference>
<proteinExistence type="predicted"/>
<feature type="compositionally biased region" description="Low complexity" evidence="2">
    <location>
        <begin position="709"/>
        <end position="719"/>
    </location>
</feature>
<feature type="region of interest" description="Disordered" evidence="2">
    <location>
        <begin position="884"/>
        <end position="910"/>
    </location>
</feature>
<feature type="region of interest" description="Disordered" evidence="2">
    <location>
        <begin position="1048"/>
        <end position="1128"/>
    </location>
</feature>
<feature type="compositionally biased region" description="Basic residues" evidence="2">
    <location>
        <begin position="749"/>
        <end position="760"/>
    </location>
</feature>
<dbReference type="Proteomes" id="UP000291343">
    <property type="component" value="Unassembled WGS sequence"/>
</dbReference>
<evidence type="ECO:0000313" key="4">
    <source>
        <dbReference type="EMBL" id="RZF38261.1"/>
    </source>
</evidence>
<gene>
    <name evidence="4" type="ORF">LSTR_LSTR008984</name>
</gene>
<reference evidence="4 5" key="1">
    <citation type="journal article" date="2017" name="Gigascience">
        <title>Genome sequence of the small brown planthopper, Laodelphax striatellus.</title>
        <authorList>
            <person name="Zhu J."/>
            <person name="Jiang F."/>
            <person name="Wang X."/>
            <person name="Yang P."/>
            <person name="Bao Y."/>
            <person name="Zhao W."/>
            <person name="Wang W."/>
            <person name="Lu H."/>
            <person name="Wang Q."/>
            <person name="Cui N."/>
            <person name="Li J."/>
            <person name="Chen X."/>
            <person name="Luo L."/>
            <person name="Yu J."/>
            <person name="Kang L."/>
            <person name="Cui F."/>
        </authorList>
    </citation>
    <scope>NUCLEOTIDE SEQUENCE [LARGE SCALE GENOMIC DNA]</scope>
    <source>
        <strain evidence="4">Lst14</strain>
    </source>
</reference>
<keyword evidence="5" id="KW-1185">Reference proteome</keyword>
<feature type="compositionally biased region" description="Polar residues" evidence="2">
    <location>
        <begin position="315"/>
        <end position="330"/>
    </location>
</feature>
<dbReference type="InParanoid" id="A0A482WYK2"/>
<feature type="compositionally biased region" description="Polar residues" evidence="2">
    <location>
        <begin position="799"/>
        <end position="810"/>
    </location>
</feature>
<organism evidence="4 5">
    <name type="scientific">Laodelphax striatellus</name>
    <name type="common">Small brown planthopper</name>
    <name type="synonym">Delphax striatella</name>
    <dbReference type="NCBI Taxonomy" id="195883"/>
    <lineage>
        <taxon>Eukaryota</taxon>
        <taxon>Metazoa</taxon>
        <taxon>Ecdysozoa</taxon>
        <taxon>Arthropoda</taxon>
        <taxon>Hexapoda</taxon>
        <taxon>Insecta</taxon>
        <taxon>Pterygota</taxon>
        <taxon>Neoptera</taxon>
        <taxon>Paraneoptera</taxon>
        <taxon>Hemiptera</taxon>
        <taxon>Auchenorrhyncha</taxon>
        <taxon>Fulgoroidea</taxon>
        <taxon>Delphacidae</taxon>
        <taxon>Criomorphinae</taxon>
        <taxon>Laodelphax</taxon>
    </lineage>
</organism>
<feature type="region of interest" description="Disordered" evidence="2">
    <location>
        <begin position="924"/>
        <end position="1029"/>
    </location>
</feature>
<evidence type="ECO:0000256" key="1">
    <source>
        <dbReference type="SAM" id="Coils"/>
    </source>
</evidence>
<dbReference type="EMBL" id="QKKF02022725">
    <property type="protein sequence ID" value="RZF38261.1"/>
    <property type="molecule type" value="Genomic_DNA"/>
</dbReference>
<dbReference type="GO" id="GO:0044545">
    <property type="term" value="C:NSL complex"/>
    <property type="evidence" value="ECO:0007669"/>
    <property type="project" value="TreeGrafter"/>
</dbReference>
<accession>A0A482WYK2</accession>
<feature type="region of interest" description="Disordered" evidence="2">
    <location>
        <begin position="798"/>
        <end position="828"/>
    </location>
</feature>
<keyword evidence="1" id="KW-0175">Coiled coil</keyword>
<evidence type="ECO:0000259" key="3">
    <source>
        <dbReference type="PROSITE" id="PS52052"/>
    </source>
</evidence>
<feature type="region of interest" description="Disordered" evidence="2">
    <location>
        <begin position="681"/>
        <end position="775"/>
    </location>
</feature>
<dbReference type="InterPro" id="IPR026180">
    <property type="entry name" value="NSL1"/>
</dbReference>
<protein>
    <recommendedName>
        <fullName evidence="3">PEHE domain-containing protein</fullName>
    </recommendedName>
</protein>
<dbReference type="PROSITE" id="PS52052">
    <property type="entry name" value="PEHE"/>
    <property type="match status" value="1"/>
</dbReference>
<feature type="coiled-coil region" evidence="1">
    <location>
        <begin position="266"/>
        <end position="293"/>
    </location>
</feature>
<feature type="region of interest" description="Disordered" evidence="2">
    <location>
        <begin position="315"/>
        <end position="335"/>
    </location>
</feature>
<comment type="caution">
    <text evidence="4">The sequence shown here is derived from an EMBL/GenBank/DDBJ whole genome shotgun (WGS) entry which is preliminary data.</text>
</comment>
<dbReference type="GO" id="GO:0035035">
    <property type="term" value="F:histone acetyltransferase binding"/>
    <property type="evidence" value="ECO:0007669"/>
    <property type="project" value="TreeGrafter"/>
</dbReference>
<feature type="compositionally biased region" description="Polar residues" evidence="2">
    <location>
        <begin position="737"/>
        <end position="746"/>
    </location>
</feature>
<sequence length="1128" mass="123656">MGPRFASLRRLNVDMAPALTDARQTQNLNSTPRTVSSESTIIVNKRTNGKHVNGLFNGDCIKSSTRVNGDSLKSDGFYHLNTNEPKLLELSNGSLNKPKINSNPQEIRNESIETREDGKAASGSVLLHIGGFMMNNSGPSMGDLDANMGLNKSEAESLNCMKEKTCCSTDVDQLFKNFQNVDEILQVIKSMESTGTDGDADIGAMDPGPSNDGESIFPIADTADIASGLGNFDINDVDVMNICVDENLGDNGLVTVNKETMITEKLEEVERKHHHIERKLDRLMRRLRKIQAREVGKQASEEVTGVLEHLSKIVSTPESNAARQHSSGSASGDKINKRKTINDIRLLMRRLDQASQQQALAAHRHSKSYRYFGSGSKEIASSSSVNSANGLKNNALTGSVLPKLSDRVRNDVETTAGNLQFQLKSIEDGFDSDATASSSGGESCDEMQTYNNQHQQHLTISKRAAWRWAVERGEVASRWGWVQAQIWGLDYQIKKCTDHQKQLRQSKGAVRLEGGGGGDDTKDAAAAPSPVVVVNGYHSGGATSNEPPSSRTRPLATSLFGKRKLVQVDQAPLQQHHLRLRKAARPTFVRCGCQVPPQTPCVLCDASREGAAPPAATDLMSVNERIALLDPAFHPVLSFPSDVSQSIHFEALMRNPDWQQKAMRSSIKLLRAMESVHGGGGGGVLDGGSERRHHTLKRPLGGGIATLFPASSAQALSPEQQPPPPLPPHHRKYTSGLRKSTANTLSEKIKRKLARGRKAASLRDPNYRPLNRIHHRKRVPRVPDLHYDELDGFDDHSLDSGSNVLNSNHASPAPSPTPLSGGSKEYTRRKRENSYDIDNIVIPYSVASATRLEKLQYKEILTPKWRYLDIDPLYVNKIETKNNGVVQSRRSSHDSDTEDMSEETLIERHERCEIDEKKKFSTYLKLPNSMRGRGHRRTDSRAESSGANTPDPMSPSTVEPKEGGSPITSPLPEQDTAPAAAPVAPPPGPGRRRTVSLSRLAASSVPPPKADKDDTRPNTPDNVEVMPYERRVFPLPDDVYERMLKEMPLDHPFLPVSNSDTTSPLRKDSEVDSEFGGSERVGPGGRESSPQSPAMSDSTESAVEEDPNDPEWTCASDPPAATRNETNY</sequence>
<feature type="domain" description="PEHE" evidence="3">
    <location>
        <begin position="859"/>
        <end position="1009"/>
    </location>
</feature>
<dbReference type="InterPro" id="IPR029332">
    <property type="entry name" value="PEHE_dom"/>
</dbReference>
<dbReference type="SMART" id="SM01300">
    <property type="entry name" value="PEHE"/>
    <property type="match status" value="1"/>
</dbReference>
<dbReference type="PANTHER" id="PTHR22443">
    <property type="entry name" value="NON-SPECIFIC LETHAL 1, ISOFORM M"/>
    <property type="match status" value="1"/>
</dbReference>
<dbReference type="STRING" id="195883.A0A482WYK2"/>
<dbReference type="AlphaFoldDB" id="A0A482WYK2"/>
<dbReference type="OrthoDB" id="6022640at2759"/>
<evidence type="ECO:0000313" key="5">
    <source>
        <dbReference type="Proteomes" id="UP000291343"/>
    </source>
</evidence>
<feature type="compositionally biased region" description="Polar residues" evidence="2">
    <location>
        <begin position="1088"/>
        <end position="1101"/>
    </location>
</feature>